<gene>
    <name evidence="1" type="ORF">LPC04_01635</name>
</gene>
<accession>A0A9X1YDX9</accession>
<dbReference type="Pfam" id="PF13487">
    <property type="entry name" value="HD_5"/>
    <property type="match status" value="1"/>
</dbReference>
<dbReference type="RefSeq" id="WP_275680435.1">
    <property type="nucleotide sequence ID" value="NZ_JAJLJH010000001.1"/>
</dbReference>
<dbReference type="InterPro" id="IPR003607">
    <property type="entry name" value="HD/PDEase_dom"/>
</dbReference>
<dbReference type="AlphaFoldDB" id="A0A9X1YDX9"/>
<sequence>MSTLTQTESSFGRANPHALAAILEASETKRIIAATDIFDISGIKLWASNQPVSAALQRKLLDRQLRQPLESCLIAQDGVTSITLLESLNELLQSDTPLAPVLRAHGARLAREAAYLPLHPVVQLLLTAVETSRPQAYDHAVAAMALNGALMAASGADVASIRLAMLCGLTHDLGEMYIASAHGEADADRALDFVSYQQLVVHPHVGSLLISQLTNYPASMARAVAEHHERMDGSGYPHAIESDRFSPLGRLLAVTEATLSAVRSPYDTLQRASVALRAVPGEFDLHWMGRVTQAASALAPQKSVMEPADVRARLEALDGVLTAAEANIAAVAGRSKLLAMKKAMELAQFLISRLRAGWNESGLWSVDAISATDAAEVEALEDELYFRLRGVQRATLLAAGRLPPEEAAVLDEICNSLAMG</sequence>
<name>A0A9X1YDX9_9BURK</name>
<dbReference type="EMBL" id="JAJLJH010000001">
    <property type="protein sequence ID" value="MCK9684404.1"/>
    <property type="molecule type" value="Genomic_DNA"/>
</dbReference>
<evidence type="ECO:0000313" key="2">
    <source>
        <dbReference type="Proteomes" id="UP001139353"/>
    </source>
</evidence>
<comment type="caution">
    <text evidence="1">The sequence shown here is derived from an EMBL/GenBank/DDBJ whole genome shotgun (WGS) entry which is preliminary data.</text>
</comment>
<dbReference type="SUPFAM" id="SSF109604">
    <property type="entry name" value="HD-domain/PDEase-like"/>
    <property type="match status" value="1"/>
</dbReference>
<keyword evidence="2" id="KW-1185">Reference proteome</keyword>
<dbReference type="PANTHER" id="PTHR43155">
    <property type="entry name" value="CYCLIC DI-GMP PHOSPHODIESTERASE PA4108-RELATED"/>
    <property type="match status" value="1"/>
</dbReference>
<dbReference type="CDD" id="cd00077">
    <property type="entry name" value="HDc"/>
    <property type="match status" value="1"/>
</dbReference>
<dbReference type="Proteomes" id="UP001139353">
    <property type="component" value="Unassembled WGS sequence"/>
</dbReference>
<organism evidence="1 2">
    <name type="scientific">Scleromatobacter humisilvae</name>
    <dbReference type="NCBI Taxonomy" id="2897159"/>
    <lineage>
        <taxon>Bacteria</taxon>
        <taxon>Pseudomonadati</taxon>
        <taxon>Pseudomonadota</taxon>
        <taxon>Betaproteobacteria</taxon>
        <taxon>Burkholderiales</taxon>
        <taxon>Sphaerotilaceae</taxon>
        <taxon>Scleromatobacter</taxon>
    </lineage>
</organism>
<dbReference type="PANTHER" id="PTHR43155:SF2">
    <property type="entry name" value="CYCLIC DI-GMP PHOSPHODIESTERASE PA4108"/>
    <property type="match status" value="1"/>
</dbReference>
<protein>
    <submittedName>
        <fullName evidence="1">HD domain-containing protein</fullName>
    </submittedName>
</protein>
<dbReference type="Gene3D" id="1.10.3210.10">
    <property type="entry name" value="Hypothetical protein af1432"/>
    <property type="match status" value="1"/>
</dbReference>
<reference evidence="1" key="1">
    <citation type="submission" date="2021-11" db="EMBL/GenBank/DDBJ databases">
        <title>BS-T2-15 a new species belonging to the Comamonadaceae family isolated from the soil of a French oak forest.</title>
        <authorList>
            <person name="Mieszkin S."/>
            <person name="Alain K."/>
        </authorList>
    </citation>
    <scope>NUCLEOTIDE SEQUENCE</scope>
    <source>
        <strain evidence="1">BS-T2-15</strain>
    </source>
</reference>
<proteinExistence type="predicted"/>
<evidence type="ECO:0000313" key="1">
    <source>
        <dbReference type="EMBL" id="MCK9684404.1"/>
    </source>
</evidence>